<dbReference type="Proteomes" id="UP001369736">
    <property type="component" value="Unassembled WGS sequence"/>
</dbReference>
<proteinExistence type="predicted"/>
<gene>
    <name evidence="1" type="ORF">WCD58_14675</name>
</gene>
<sequence length="63" mass="6652">MDAAWASGAHRVEIEAEALEVLRRLQEAAAPGRLVHGPASDAARVLARLGRDPRAIIRAAGLT</sequence>
<keyword evidence="2" id="KW-1185">Reference proteome</keyword>
<organism evidence="1 2">
    <name type="scientific">Actinomycetospora flava</name>
    <dbReference type="NCBI Taxonomy" id="3129232"/>
    <lineage>
        <taxon>Bacteria</taxon>
        <taxon>Bacillati</taxon>
        <taxon>Actinomycetota</taxon>
        <taxon>Actinomycetes</taxon>
        <taxon>Pseudonocardiales</taxon>
        <taxon>Pseudonocardiaceae</taxon>
        <taxon>Actinomycetospora</taxon>
    </lineage>
</organism>
<dbReference type="RefSeq" id="WP_337703787.1">
    <property type="nucleotide sequence ID" value="NZ_JBBEGM010000005.1"/>
</dbReference>
<reference evidence="1 2" key="1">
    <citation type="submission" date="2024-03" db="EMBL/GenBank/DDBJ databases">
        <title>Actinomycetospora sp. OC33-EN07, a novel actinomycete isolated from wild orchid (Aerides multiflora).</title>
        <authorList>
            <person name="Suriyachadkun C."/>
        </authorList>
    </citation>
    <scope>NUCLEOTIDE SEQUENCE [LARGE SCALE GENOMIC DNA]</scope>
    <source>
        <strain evidence="1 2">OC33-EN07</strain>
    </source>
</reference>
<comment type="caution">
    <text evidence="1">The sequence shown here is derived from an EMBL/GenBank/DDBJ whole genome shotgun (WGS) entry which is preliminary data.</text>
</comment>
<protein>
    <submittedName>
        <fullName evidence="1">Uncharacterized protein</fullName>
    </submittedName>
</protein>
<accession>A0ABU8M530</accession>
<name>A0ABU8M530_9PSEU</name>
<dbReference type="EMBL" id="JBBEGM010000005">
    <property type="protein sequence ID" value="MEJ2862413.1"/>
    <property type="molecule type" value="Genomic_DNA"/>
</dbReference>
<evidence type="ECO:0000313" key="1">
    <source>
        <dbReference type="EMBL" id="MEJ2862413.1"/>
    </source>
</evidence>
<evidence type="ECO:0000313" key="2">
    <source>
        <dbReference type="Proteomes" id="UP001369736"/>
    </source>
</evidence>